<evidence type="ECO:0000256" key="3">
    <source>
        <dbReference type="ARBA" id="ARBA00022737"/>
    </source>
</evidence>
<protein>
    <submittedName>
        <fullName evidence="7">Squalene--hopene cyclase</fullName>
        <ecNumber evidence="7">5.4.99.17</ecNumber>
    </submittedName>
</protein>
<dbReference type="InterPro" id="IPR032697">
    <property type="entry name" value="SQ_cyclase_N"/>
</dbReference>
<keyword evidence="4 7" id="KW-0413">Isomerase</keyword>
<dbReference type="SUPFAM" id="SSF48239">
    <property type="entry name" value="Terpenoid cyclases/Protein prenyltransferases"/>
    <property type="match status" value="2"/>
</dbReference>
<dbReference type="GO" id="GO:0051007">
    <property type="term" value="F:squalene-hopene cyclase activity"/>
    <property type="evidence" value="ECO:0007669"/>
    <property type="project" value="UniProtKB-EC"/>
</dbReference>
<dbReference type="Pfam" id="PF13243">
    <property type="entry name" value="SQHop_cyclase_C"/>
    <property type="match status" value="1"/>
</dbReference>
<evidence type="ECO:0000256" key="4">
    <source>
        <dbReference type="ARBA" id="ARBA00023235"/>
    </source>
</evidence>
<dbReference type="InterPro" id="IPR006400">
    <property type="entry name" value="Hopene-cyclase"/>
</dbReference>
<dbReference type="EMBL" id="BBPA01000049">
    <property type="protein sequence ID" value="GAL93855.1"/>
    <property type="molecule type" value="Genomic_DNA"/>
</dbReference>
<dbReference type="Proteomes" id="UP000030321">
    <property type="component" value="Unassembled WGS sequence"/>
</dbReference>
<evidence type="ECO:0000259" key="5">
    <source>
        <dbReference type="Pfam" id="PF13243"/>
    </source>
</evidence>
<name>A0A0A1VVU8_MICAE</name>
<dbReference type="Gene3D" id="1.50.10.20">
    <property type="match status" value="2"/>
</dbReference>
<evidence type="ECO:0000259" key="6">
    <source>
        <dbReference type="Pfam" id="PF13249"/>
    </source>
</evidence>
<dbReference type="InterPro" id="IPR032696">
    <property type="entry name" value="SQ_cyclase_C"/>
</dbReference>
<sequence length="714" mass="81140">MKINLVGCEFRTPFVFRGVGVLNQLSVISQKKKEIGNQSKFLDWIPWEQKPIFYLLIKNFVNKIILFALVVPRGCRTEKMQIQDKITEIAAKTAKAIELSQNYLLSTQYSEGYWWAELESNVTITSEAILLHKIWKTDKNRPLDKAATYLRQQQCPNGAWELFYGDGGDLSTTVEAYMGLRLLGIPANDPALEKAREFILAKGGISKTRIFTKMHLALIGCYDWLGVPSIPAWIMLLPENFPFTIYEMSSWARGSTVPLLIVFDKKPVYKMGFNLDELYTEGVNNVKYELPKNNDWADVFLWLDGLFKWAEKTDLVPFRQESLKAAEKWVIERQEDPGDWGGIIPAMLNSLLALKALGYDVYDPIVARGLKAVDNFAIQTDNTYCVQPCVSPVWDTAWVIRALIESGLNPAHPAMIKAGQWLIDQQILDYGDWAIKNKIGTPGGWAFEFDNRWYPDLDDSAVVVMALELIKMPDENIKKGVMKRAVNWMATMQCKAGGWGAFDIDNDQNWLNSLPYSDLKAMIDPNTADVTARVLEMLGTCDVKMEENRVKKALDYLEKEQEADGSWFGRWGVNYIYGTSGALSAFAFLEPNKYRHQLQKGANWLSSCQNVDGGWGETCFSYNNPKFKGQGNSTASQTAWALIGLLAVGKVTGNYQREVIEKGVNYLLVTQKENGTWDEDYFTGTGFPCHFYLKYHFYQQYFPLLALGRYRALI</sequence>
<feature type="domain" description="Squalene cyclase N-terminal" evidence="6">
    <location>
        <begin position="97"/>
        <end position="381"/>
    </location>
</feature>
<dbReference type="GO" id="GO:0016104">
    <property type="term" value="P:triterpenoid biosynthetic process"/>
    <property type="evidence" value="ECO:0007669"/>
    <property type="project" value="InterPro"/>
</dbReference>
<accession>A0A0A1VVU8</accession>
<dbReference type="UniPathway" id="UPA00337"/>
<gene>
    <name evidence="7" type="ORF">N44_03607</name>
</gene>
<proteinExistence type="inferred from homology"/>
<evidence type="ECO:0000313" key="8">
    <source>
        <dbReference type="Proteomes" id="UP000030321"/>
    </source>
</evidence>
<dbReference type="InterPro" id="IPR008930">
    <property type="entry name" value="Terpenoid_cyclase/PrenylTrfase"/>
</dbReference>
<comment type="pathway">
    <text evidence="1">Secondary metabolite biosynthesis; hopanoid biosynthesis.</text>
</comment>
<dbReference type="InterPro" id="IPR018333">
    <property type="entry name" value="Squalene_cyclase"/>
</dbReference>
<comment type="caution">
    <text evidence="7">The sequence shown here is derived from an EMBL/GenBank/DDBJ whole genome shotgun (WGS) entry which is preliminary data.</text>
</comment>
<evidence type="ECO:0000256" key="2">
    <source>
        <dbReference type="ARBA" id="ARBA00009755"/>
    </source>
</evidence>
<dbReference type="PROSITE" id="PS01074">
    <property type="entry name" value="TERPENE_SYNTHASES"/>
    <property type="match status" value="1"/>
</dbReference>
<dbReference type="PANTHER" id="PTHR11764:SF20">
    <property type="entry name" value="LANOSTEROL SYNTHASE"/>
    <property type="match status" value="1"/>
</dbReference>
<dbReference type="CDD" id="cd02892">
    <property type="entry name" value="SQCY_1"/>
    <property type="match status" value="1"/>
</dbReference>
<comment type="similarity">
    <text evidence="2">Belongs to the terpene cyclase/mutase family.</text>
</comment>
<dbReference type="PANTHER" id="PTHR11764">
    <property type="entry name" value="TERPENE CYCLASE/MUTASE FAMILY MEMBER"/>
    <property type="match status" value="1"/>
</dbReference>
<keyword evidence="3" id="KW-0677">Repeat</keyword>
<dbReference type="GO" id="GO:0005811">
    <property type="term" value="C:lipid droplet"/>
    <property type="evidence" value="ECO:0007669"/>
    <property type="project" value="InterPro"/>
</dbReference>
<dbReference type="AlphaFoldDB" id="A0A0A1VVU8"/>
<reference evidence="8" key="1">
    <citation type="journal article" date="2015" name="Genome">
        <title>Whole Genome Sequence of the Non-Microcystin-Producing Microcystis aeruginosa Strain NIES-44.</title>
        <authorList>
            <person name="Okano K."/>
            <person name="Miyata N."/>
            <person name="Ozaki Y."/>
        </authorList>
    </citation>
    <scope>NUCLEOTIDE SEQUENCE [LARGE SCALE GENOMIC DNA]</scope>
    <source>
        <strain evidence="8">NIES-44</strain>
    </source>
</reference>
<evidence type="ECO:0000256" key="1">
    <source>
        <dbReference type="ARBA" id="ARBA00004999"/>
    </source>
</evidence>
<feature type="domain" description="Squalene cyclase C-terminal" evidence="5">
    <location>
        <begin position="390"/>
        <end position="711"/>
    </location>
</feature>
<dbReference type="Pfam" id="PF13249">
    <property type="entry name" value="SQHop_cyclase_N"/>
    <property type="match status" value="1"/>
</dbReference>
<dbReference type="NCBIfam" id="TIGR01787">
    <property type="entry name" value="squalene_cyclas"/>
    <property type="match status" value="1"/>
</dbReference>
<dbReference type="InterPro" id="IPR002365">
    <property type="entry name" value="Terpene_synthase_CS"/>
</dbReference>
<organism evidence="7 8">
    <name type="scientific">Microcystis aeruginosa NIES-44</name>
    <dbReference type="NCBI Taxonomy" id="449439"/>
    <lineage>
        <taxon>Bacteria</taxon>
        <taxon>Bacillati</taxon>
        <taxon>Cyanobacteriota</taxon>
        <taxon>Cyanophyceae</taxon>
        <taxon>Oscillatoriophycideae</taxon>
        <taxon>Chroococcales</taxon>
        <taxon>Microcystaceae</taxon>
        <taxon>Microcystis</taxon>
    </lineage>
</organism>
<dbReference type="NCBIfam" id="TIGR01507">
    <property type="entry name" value="hopene_cyclase"/>
    <property type="match status" value="1"/>
</dbReference>
<dbReference type="EC" id="5.4.99.17" evidence="7"/>
<evidence type="ECO:0000313" key="7">
    <source>
        <dbReference type="EMBL" id="GAL93855.1"/>
    </source>
</evidence>
<dbReference type="SFLD" id="SFLDG01016">
    <property type="entry name" value="Prenyltransferase_Like_2"/>
    <property type="match status" value="1"/>
</dbReference>